<name>A0ABV7Y8R9_9ACTN</name>
<accession>A0ABV7Y8R9</accession>
<keyword evidence="3" id="KW-1185">Reference proteome</keyword>
<protein>
    <submittedName>
        <fullName evidence="2">Uncharacterized protein</fullName>
    </submittedName>
</protein>
<evidence type="ECO:0000256" key="1">
    <source>
        <dbReference type="SAM" id="Phobius"/>
    </source>
</evidence>
<dbReference type="EMBL" id="JBHRZH010000009">
    <property type="protein sequence ID" value="MFC3761701.1"/>
    <property type="molecule type" value="Genomic_DNA"/>
</dbReference>
<evidence type="ECO:0000313" key="2">
    <source>
        <dbReference type="EMBL" id="MFC3761701.1"/>
    </source>
</evidence>
<keyword evidence="1" id="KW-1133">Transmembrane helix</keyword>
<reference evidence="3" key="1">
    <citation type="journal article" date="2019" name="Int. J. Syst. Evol. Microbiol.">
        <title>The Global Catalogue of Microorganisms (GCM) 10K type strain sequencing project: providing services to taxonomists for standard genome sequencing and annotation.</title>
        <authorList>
            <consortium name="The Broad Institute Genomics Platform"/>
            <consortium name="The Broad Institute Genome Sequencing Center for Infectious Disease"/>
            <person name="Wu L."/>
            <person name="Ma J."/>
        </authorList>
    </citation>
    <scope>NUCLEOTIDE SEQUENCE [LARGE SCALE GENOMIC DNA]</scope>
    <source>
        <strain evidence="3">CGMCC 4.7241</strain>
    </source>
</reference>
<evidence type="ECO:0000313" key="3">
    <source>
        <dbReference type="Proteomes" id="UP001595699"/>
    </source>
</evidence>
<organism evidence="2 3">
    <name type="scientific">Tenggerimyces flavus</name>
    <dbReference type="NCBI Taxonomy" id="1708749"/>
    <lineage>
        <taxon>Bacteria</taxon>
        <taxon>Bacillati</taxon>
        <taxon>Actinomycetota</taxon>
        <taxon>Actinomycetes</taxon>
        <taxon>Propionibacteriales</taxon>
        <taxon>Nocardioidaceae</taxon>
        <taxon>Tenggerimyces</taxon>
    </lineage>
</organism>
<sequence>MTVLDSPPVQEVPTQGRWWMIPVALVLLAGLTWVAFTSLYSPIQPNGFGGGRGGAQLVGQPWNGEGFALTGPVNGTSEVLIGLDNDGPLTIRLLGDDFEDDLPPRRELSWAPDMSPRDNLMGGYPDEVRPFPVTLAPGEQITLVIKVTKEGCVYSDGGAGGAVIVQVPLRWSVLGRERTHTLDAEKPDTGMRPIKVCPMADEVNQVQ</sequence>
<dbReference type="RefSeq" id="WP_205114336.1">
    <property type="nucleotide sequence ID" value="NZ_JAFBCM010000001.1"/>
</dbReference>
<dbReference type="Proteomes" id="UP001595699">
    <property type="component" value="Unassembled WGS sequence"/>
</dbReference>
<comment type="caution">
    <text evidence="2">The sequence shown here is derived from an EMBL/GenBank/DDBJ whole genome shotgun (WGS) entry which is preliminary data.</text>
</comment>
<keyword evidence="1" id="KW-0472">Membrane</keyword>
<keyword evidence="1" id="KW-0812">Transmembrane</keyword>
<gene>
    <name evidence="2" type="ORF">ACFOUW_12720</name>
</gene>
<proteinExistence type="predicted"/>
<feature type="transmembrane region" description="Helical" evidence="1">
    <location>
        <begin position="20"/>
        <end position="40"/>
    </location>
</feature>